<evidence type="ECO:0000313" key="3">
    <source>
        <dbReference type="Proteomes" id="UP000774958"/>
    </source>
</evidence>
<dbReference type="RefSeq" id="WP_224162310.1">
    <property type="nucleotide sequence ID" value="NZ_JAIRBT010000005.1"/>
</dbReference>
<reference evidence="2 3" key="1">
    <citation type="submission" date="2021-09" db="EMBL/GenBank/DDBJ databases">
        <title>Aeromonas schubertii isolated from Asian sea bass.</title>
        <authorList>
            <person name="Pinpimai K."/>
        </authorList>
    </citation>
    <scope>NUCLEOTIDE SEQUENCE [LARGE SCALE GENOMIC DNA]</scope>
    <source>
        <strain evidence="2 3">CHULA2021a</strain>
    </source>
</reference>
<dbReference type="SUPFAM" id="SSF53850">
    <property type="entry name" value="Periplasmic binding protein-like II"/>
    <property type="match status" value="1"/>
</dbReference>
<dbReference type="EMBL" id="JAIRBT010000005">
    <property type="protein sequence ID" value="MBZ6065539.1"/>
    <property type="molecule type" value="Genomic_DNA"/>
</dbReference>
<evidence type="ECO:0000259" key="1">
    <source>
        <dbReference type="Pfam" id="PF00497"/>
    </source>
</evidence>
<sequence length="254" mass="28846">MRHLLILLWCCTLPLWALTYYSEENLPLNGKGPRGEASGFSVELLKLVWQEMGEKEHPIHFLPWSQGWYLLTQQPGVVLFATSRTRARAPHFLWACPISVSQISLIGRKQDKHVIHSLEDLRALRIGAMKADVGEQLLLNAGLSPQGIMSVDRMEQVVRQLALSRTDLVSANQDLLLHQIGRMGFNRDEFEIVATLSQQESCFAFNPTTSPEEVKHFQQALKRVMKSQAYRALTDKYAHMLNFTLNPTATPLLK</sequence>
<keyword evidence="3" id="KW-1185">Reference proteome</keyword>
<name>A0ABS7V814_9GAMM</name>
<accession>A0ABS7V814</accession>
<protein>
    <submittedName>
        <fullName evidence="2">Transporter substrate-binding domain-containing protein</fullName>
    </submittedName>
</protein>
<dbReference type="Proteomes" id="UP000774958">
    <property type="component" value="Unassembled WGS sequence"/>
</dbReference>
<dbReference type="Pfam" id="PF00497">
    <property type="entry name" value="SBP_bac_3"/>
    <property type="match status" value="1"/>
</dbReference>
<organism evidence="2 3">
    <name type="scientific">Aeromonas schubertii</name>
    <dbReference type="NCBI Taxonomy" id="652"/>
    <lineage>
        <taxon>Bacteria</taxon>
        <taxon>Pseudomonadati</taxon>
        <taxon>Pseudomonadota</taxon>
        <taxon>Gammaproteobacteria</taxon>
        <taxon>Aeromonadales</taxon>
        <taxon>Aeromonadaceae</taxon>
        <taxon>Aeromonas</taxon>
    </lineage>
</organism>
<evidence type="ECO:0000313" key="2">
    <source>
        <dbReference type="EMBL" id="MBZ6065539.1"/>
    </source>
</evidence>
<comment type="caution">
    <text evidence="2">The sequence shown here is derived from an EMBL/GenBank/DDBJ whole genome shotgun (WGS) entry which is preliminary data.</text>
</comment>
<dbReference type="PANTHER" id="PTHR38834:SF3">
    <property type="entry name" value="SOLUTE-BINDING PROTEIN FAMILY 3_N-TERMINAL DOMAIN-CONTAINING PROTEIN"/>
    <property type="match status" value="1"/>
</dbReference>
<proteinExistence type="predicted"/>
<gene>
    <name evidence="2" type="ORF">LA374_04815</name>
</gene>
<dbReference type="InterPro" id="IPR001638">
    <property type="entry name" value="Solute-binding_3/MltF_N"/>
</dbReference>
<feature type="domain" description="Solute-binding protein family 3/N-terminal" evidence="1">
    <location>
        <begin position="24"/>
        <end position="238"/>
    </location>
</feature>
<dbReference type="Gene3D" id="3.40.190.10">
    <property type="entry name" value="Periplasmic binding protein-like II"/>
    <property type="match status" value="2"/>
</dbReference>
<dbReference type="PANTHER" id="PTHR38834">
    <property type="entry name" value="PERIPLASMIC SUBSTRATE BINDING PROTEIN FAMILY 3"/>
    <property type="match status" value="1"/>
</dbReference>